<dbReference type="Pfam" id="PF11145">
    <property type="entry name" value="DUF2921"/>
    <property type="match status" value="1"/>
</dbReference>
<gene>
    <name evidence="18" type="ORF">QTG54_004541</name>
</gene>
<feature type="region of interest" description="Disordered" evidence="15">
    <location>
        <begin position="926"/>
        <end position="970"/>
    </location>
</feature>
<organism evidence="18 19">
    <name type="scientific">Skeletonema marinoi</name>
    <dbReference type="NCBI Taxonomy" id="267567"/>
    <lineage>
        <taxon>Eukaryota</taxon>
        <taxon>Sar</taxon>
        <taxon>Stramenopiles</taxon>
        <taxon>Ochrophyta</taxon>
        <taxon>Bacillariophyta</taxon>
        <taxon>Coscinodiscophyceae</taxon>
        <taxon>Thalassiosirophycidae</taxon>
        <taxon>Thalassiosirales</taxon>
        <taxon>Skeletonemataceae</taxon>
        <taxon>Skeletonema</taxon>
        <taxon>Skeletonema marinoi-dohrnii complex</taxon>
    </lineage>
</organism>
<keyword evidence="11" id="KW-0862">Zinc</keyword>
<comment type="subcellular location">
    <subcellularLocation>
        <location evidence="2">Endomembrane system</location>
        <topology evidence="2">Multi-pass membrane protein</topology>
    </subcellularLocation>
</comment>
<dbReference type="InterPro" id="IPR001841">
    <property type="entry name" value="Znf_RING"/>
</dbReference>
<feature type="compositionally biased region" description="Basic residues" evidence="15">
    <location>
        <begin position="34"/>
        <end position="45"/>
    </location>
</feature>
<evidence type="ECO:0000256" key="7">
    <source>
        <dbReference type="ARBA" id="ARBA00022723"/>
    </source>
</evidence>
<proteinExistence type="predicted"/>
<feature type="region of interest" description="Disordered" evidence="15">
    <location>
        <begin position="157"/>
        <end position="182"/>
    </location>
</feature>
<evidence type="ECO:0000256" key="13">
    <source>
        <dbReference type="ARBA" id="ARBA00023136"/>
    </source>
</evidence>
<dbReference type="PROSITE" id="PS50089">
    <property type="entry name" value="ZF_RING_2"/>
    <property type="match status" value="1"/>
</dbReference>
<evidence type="ECO:0000256" key="12">
    <source>
        <dbReference type="ARBA" id="ARBA00022989"/>
    </source>
</evidence>
<name>A0AAD8YHL3_9STRA</name>
<dbReference type="GO" id="GO:0012505">
    <property type="term" value="C:endomembrane system"/>
    <property type="evidence" value="ECO:0007669"/>
    <property type="project" value="UniProtKB-SubCell"/>
</dbReference>
<reference evidence="18" key="1">
    <citation type="submission" date="2023-06" db="EMBL/GenBank/DDBJ databases">
        <title>Survivors Of The Sea: Transcriptome response of Skeletonema marinoi to long-term dormancy.</title>
        <authorList>
            <person name="Pinder M.I.M."/>
            <person name="Kourtchenko O."/>
            <person name="Robertson E.K."/>
            <person name="Larsson T."/>
            <person name="Maumus F."/>
            <person name="Osuna-Cruz C.M."/>
            <person name="Vancaester E."/>
            <person name="Stenow R."/>
            <person name="Vandepoele K."/>
            <person name="Ploug H."/>
            <person name="Bruchert V."/>
            <person name="Godhe A."/>
            <person name="Topel M."/>
        </authorList>
    </citation>
    <scope>NUCLEOTIDE SEQUENCE</scope>
    <source>
        <strain evidence="18">R05AC</strain>
    </source>
</reference>
<sequence length="1028" mass="117243">MNNPNEIIDPMLPTTLPGDDFESMNQEPPDRRNARLRQQRLRNQHRNGGSSTGHGGGGDSYKVGMYFDEDGNDLTPLQEEVFQRRRDQNDVIRRSALFNPKSKHYELIKLNNGRDVEAELMALVRNKMQKEIEAAAVEEYNDETATDTNMKTTDTAAAAAADRRHNNSGKQQTQSEQQTNDELQVFHYPRNATGYYRGIWQRMPKEFNATTNEEKDLVKSSDHSEVSVDKIYPWVKKELDRRKLDACVLVLPQEVNVKVDYGGTNSTATTTDTDNGTSDTTKNSSLMKSSVSLTRETGRVAIQLYSHVIPAMNEISVVDGLVKLFDGASSGFVSRQTDVLLRVRGVMIHGIGKMSLVTTFPSDDKLMGENSRRSVFGVRQVGNYETKPAVEKKEVTSNKKNAPSNDKGGAVRISEDVFELEEDDDIDGMEDVERHRRLQETVDEVIVSQREEEQDVNSKGMLERMAQIRDDVMTLYAFQYDHGILDHHDEMSSADLSRKMESAGWTQFQTIDEDAIFGQNNGDCRRLQSVDSAILLILLRMRTEIRLMITQRHVDEIEIESSTTQRALGLSSIPPVTAAERHTFPFPYTRDDRFNSVENAASPVLQQKLPPRDQFLEENVGNCEFTMDFDIQTTMWTYGEWRKTMDHRFRMEEAFNPLSKKESKANTELLKRLKKDPHFILVNKQVQIMEEDIPQESLVFTLSGNIESTNCDFASYVNATAMRTNWEKTTAKAINYSFYMMIACLTQIVVLLRQLLHTQAHSVASNPLFTAFASVAFFKLLIFCVIEMKYMAIIIQARNSVNNTGTTQEQLRQQITLLHLKFYVSLMLAITLFWYVGQSHKTLYVMALYSFWVPQICWNIYSEYKKPMHHHYIYGMSLTRAIAPLYVFAVKNNFLKEVNSEFPTDLACARFNRVDSFANRYTHWTDNSSNETSTSSDIEFDPTTASGGTRNRRGGGNRGLSDGTESMSEDTGEECTLDCVICYNEIDVTDNKGYMLAPCDHIFHRECLEQWMDVKMECPICRTSLPAL</sequence>
<dbReference type="Gene3D" id="3.30.40.10">
    <property type="entry name" value="Zinc/RING finger domain, C3HC4 (zinc finger)"/>
    <property type="match status" value="1"/>
</dbReference>
<dbReference type="SMART" id="SM00184">
    <property type="entry name" value="RING"/>
    <property type="match status" value="1"/>
</dbReference>
<evidence type="ECO:0000256" key="16">
    <source>
        <dbReference type="SAM" id="Phobius"/>
    </source>
</evidence>
<dbReference type="Pfam" id="PF13639">
    <property type="entry name" value="zf-RING_2"/>
    <property type="match status" value="1"/>
</dbReference>
<dbReference type="GO" id="GO:0061630">
    <property type="term" value="F:ubiquitin protein ligase activity"/>
    <property type="evidence" value="ECO:0007669"/>
    <property type="project" value="UniProtKB-EC"/>
</dbReference>
<keyword evidence="12 16" id="KW-1133">Transmembrane helix</keyword>
<evidence type="ECO:0000256" key="4">
    <source>
        <dbReference type="ARBA" id="ARBA00012483"/>
    </source>
</evidence>
<dbReference type="InterPro" id="IPR050731">
    <property type="entry name" value="HRD1_E3_ubiq-ligases"/>
</dbReference>
<dbReference type="InterPro" id="IPR011016">
    <property type="entry name" value="Znf_RING-CH"/>
</dbReference>
<evidence type="ECO:0000313" key="18">
    <source>
        <dbReference type="EMBL" id="KAK1745250.1"/>
    </source>
</evidence>
<dbReference type="SMART" id="SM00744">
    <property type="entry name" value="RINGv"/>
    <property type="match status" value="1"/>
</dbReference>
<keyword evidence="7" id="KW-0479">Metal-binding</keyword>
<keyword evidence="5" id="KW-0808">Transferase</keyword>
<feature type="region of interest" description="Disordered" evidence="15">
    <location>
        <begin position="1"/>
        <end position="65"/>
    </location>
</feature>
<dbReference type="EMBL" id="JATAAI010000006">
    <property type="protein sequence ID" value="KAK1745250.1"/>
    <property type="molecule type" value="Genomic_DNA"/>
</dbReference>
<feature type="compositionally biased region" description="Gly residues" evidence="15">
    <location>
        <begin position="50"/>
        <end position="59"/>
    </location>
</feature>
<evidence type="ECO:0000256" key="15">
    <source>
        <dbReference type="SAM" id="MobiDB-lite"/>
    </source>
</evidence>
<evidence type="ECO:0000256" key="9">
    <source>
        <dbReference type="ARBA" id="ARBA00022771"/>
    </source>
</evidence>
<dbReference type="GO" id="GO:0008270">
    <property type="term" value="F:zinc ion binding"/>
    <property type="evidence" value="ECO:0007669"/>
    <property type="project" value="UniProtKB-KW"/>
</dbReference>
<feature type="compositionally biased region" description="Low complexity" evidence="15">
    <location>
        <begin position="262"/>
        <end position="284"/>
    </location>
</feature>
<evidence type="ECO:0000256" key="1">
    <source>
        <dbReference type="ARBA" id="ARBA00000900"/>
    </source>
</evidence>
<keyword evidence="8" id="KW-0732">Signal</keyword>
<feature type="transmembrane region" description="Helical" evidence="16">
    <location>
        <begin position="843"/>
        <end position="861"/>
    </location>
</feature>
<dbReference type="AlphaFoldDB" id="A0AAD8YHL3"/>
<keyword evidence="13 16" id="KW-0472">Membrane</keyword>
<comment type="pathway">
    <text evidence="3">Protein modification; protein ubiquitination.</text>
</comment>
<feature type="compositionally biased region" description="Polar residues" evidence="15">
    <location>
        <begin position="168"/>
        <end position="182"/>
    </location>
</feature>
<keyword evidence="19" id="KW-1185">Reference proteome</keyword>
<evidence type="ECO:0000256" key="6">
    <source>
        <dbReference type="ARBA" id="ARBA00022692"/>
    </source>
</evidence>
<evidence type="ECO:0000256" key="2">
    <source>
        <dbReference type="ARBA" id="ARBA00004127"/>
    </source>
</evidence>
<feature type="transmembrane region" description="Helical" evidence="16">
    <location>
        <begin position="815"/>
        <end position="836"/>
    </location>
</feature>
<comment type="caution">
    <text evidence="18">The sequence shown here is derived from an EMBL/GenBank/DDBJ whole genome shotgun (WGS) entry which is preliminary data.</text>
</comment>
<dbReference type="PANTHER" id="PTHR22763">
    <property type="entry name" value="RING ZINC FINGER PROTEIN"/>
    <property type="match status" value="1"/>
</dbReference>
<dbReference type="InterPro" id="IPR013083">
    <property type="entry name" value="Znf_RING/FYVE/PHD"/>
</dbReference>
<feature type="region of interest" description="Disordered" evidence="15">
    <location>
        <begin position="262"/>
        <end position="288"/>
    </location>
</feature>
<dbReference type="SUPFAM" id="SSF57850">
    <property type="entry name" value="RING/U-box"/>
    <property type="match status" value="1"/>
</dbReference>
<dbReference type="Proteomes" id="UP001224775">
    <property type="component" value="Unassembled WGS sequence"/>
</dbReference>
<keyword evidence="10" id="KW-0833">Ubl conjugation pathway</keyword>
<evidence type="ECO:0000256" key="14">
    <source>
        <dbReference type="PROSITE-ProRule" id="PRU00175"/>
    </source>
</evidence>
<dbReference type="GO" id="GO:0043161">
    <property type="term" value="P:proteasome-mediated ubiquitin-dependent protein catabolic process"/>
    <property type="evidence" value="ECO:0007669"/>
    <property type="project" value="TreeGrafter"/>
</dbReference>
<dbReference type="InterPro" id="IPR021319">
    <property type="entry name" value="DUF2921"/>
</dbReference>
<dbReference type="EC" id="2.3.2.27" evidence="4"/>
<feature type="domain" description="RING-type" evidence="17">
    <location>
        <begin position="979"/>
        <end position="1022"/>
    </location>
</feature>
<evidence type="ECO:0000256" key="3">
    <source>
        <dbReference type="ARBA" id="ARBA00004906"/>
    </source>
</evidence>
<evidence type="ECO:0000256" key="8">
    <source>
        <dbReference type="ARBA" id="ARBA00022729"/>
    </source>
</evidence>
<keyword evidence="9 14" id="KW-0863">Zinc-finger</keyword>
<evidence type="ECO:0000259" key="17">
    <source>
        <dbReference type="PROSITE" id="PS50089"/>
    </source>
</evidence>
<evidence type="ECO:0000313" key="19">
    <source>
        <dbReference type="Proteomes" id="UP001224775"/>
    </source>
</evidence>
<evidence type="ECO:0000256" key="10">
    <source>
        <dbReference type="ARBA" id="ARBA00022786"/>
    </source>
</evidence>
<evidence type="ECO:0000256" key="5">
    <source>
        <dbReference type="ARBA" id="ARBA00022679"/>
    </source>
</evidence>
<feature type="compositionally biased region" description="Low complexity" evidence="15">
    <location>
        <begin position="926"/>
        <end position="937"/>
    </location>
</feature>
<protein>
    <recommendedName>
        <fullName evidence="4">RING-type E3 ubiquitin transferase</fullName>
        <ecNumber evidence="4">2.3.2.27</ecNumber>
    </recommendedName>
</protein>
<evidence type="ECO:0000256" key="11">
    <source>
        <dbReference type="ARBA" id="ARBA00022833"/>
    </source>
</evidence>
<keyword evidence="6 16" id="KW-0812">Transmembrane</keyword>
<comment type="catalytic activity">
    <reaction evidence="1">
        <text>S-ubiquitinyl-[E2 ubiquitin-conjugating enzyme]-L-cysteine + [acceptor protein]-L-lysine = [E2 ubiquitin-conjugating enzyme]-L-cysteine + N(6)-ubiquitinyl-[acceptor protein]-L-lysine.</text>
        <dbReference type="EC" id="2.3.2.27"/>
    </reaction>
</comment>
<dbReference type="PANTHER" id="PTHR22763:SF162">
    <property type="entry name" value="TRANSMEMBRANE E3 UBIQUITIN-PROTEIN LIGASE 1"/>
    <property type="match status" value="1"/>
</dbReference>
<accession>A0AAD8YHL3</accession>
<feature type="transmembrane region" description="Helical" evidence="16">
    <location>
        <begin position="768"/>
        <end position="795"/>
    </location>
</feature>